<feature type="active site" description="Proton acceptor" evidence="10">
    <location>
        <position position="75"/>
    </location>
</feature>
<accession>A0A098B4R4</accession>
<keyword evidence="7 10" id="KW-0546">Nucleotide metabolism</keyword>
<dbReference type="InterPro" id="IPR002637">
    <property type="entry name" value="RdgB/HAM1"/>
</dbReference>
<feature type="binding site" evidence="10">
    <location>
        <begin position="13"/>
        <end position="18"/>
    </location>
    <ligand>
        <name>substrate</name>
    </ligand>
</feature>
<dbReference type="FunFam" id="3.90.950.10:FF:000001">
    <property type="entry name" value="dITP/XTP pyrophosphatase"/>
    <property type="match status" value="1"/>
</dbReference>
<dbReference type="CDD" id="cd00515">
    <property type="entry name" value="HAM1"/>
    <property type="match status" value="1"/>
</dbReference>
<feature type="binding site" evidence="10">
    <location>
        <begin position="158"/>
        <end position="161"/>
    </location>
    <ligand>
        <name>substrate</name>
    </ligand>
</feature>
<keyword evidence="6 10" id="KW-0460">Magnesium</keyword>
<feature type="binding site" evidence="10">
    <location>
        <position position="181"/>
    </location>
    <ligand>
        <name>substrate</name>
    </ligand>
</feature>
<dbReference type="Pfam" id="PF01725">
    <property type="entry name" value="Ham1p_like"/>
    <property type="match status" value="1"/>
</dbReference>
<dbReference type="GO" id="GO:0036222">
    <property type="term" value="F:XTP diphosphatase activity"/>
    <property type="evidence" value="ECO:0007669"/>
    <property type="project" value="UniProtKB-UniRule"/>
</dbReference>
<dbReference type="PANTHER" id="PTHR11067:SF9">
    <property type="entry name" value="INOSINE TRIPHOSPHATE PYROPHOSPHATASE"/>
    <property type="match status" value="1"/>
</dbReference>
<feature type="binding site" evidence="10">
    <location>
        <position position="46"/>
    </location>
    <ligand>
        <name>Mg(2+)</name>
        <dbReference type="ChEBI" id="CHEBI:18420"/>
    </ligand>
</feature>
<dbReference type="GO" id="GO:0035870">
    <property type="term" value="F:dITP diphosphatase activity"/>
    <property type="evidence" value="ECO:0007669"/>
    <property type="project" value="UniProtKB-UniRule"/>
</dbReference>
<dbReference type="GO" id="GO:0036220">
    <property type="term" value="F:ITP diphosphatase activity"/>
    <property type="evidence" value="ECO:0007669"/>
    <property type="project" value="UniProtKB-UniRule"/>
</dbReference>
<evidence type="ECO:0000256" key="5">
    <source>
        <dbReference type="ARBA" id="ARBA00022801"/>
    </source>
</evidence>
<dbReference type="GO" id="GO:0046872">
    <property type="term" value="F:metal ion binding"/>
    <property type="evidence" value="ECO:0007669"/>
    <property type="project" value="UniProtKB-KW"/>
</dbReference>
<organism evidence="12">
    <name type="scientific">Desulfitobacterium hafniense</name>
    <name type="common">Desulfitobacterium frappieri</name>
    <dbReference type="NCBI Taxonomy" id="49338"/>
    <lineage>
        <taxon>Bacteria</taxon>
        <taxon>Bacillati</taxon>
        <taxon>Bacillota</taxon>
        <taxon>Clostridia</taxon>
        <taxon>Eubacteriales</taxon>
        <taxon>Desulfitobacteriaceae</taxon>
        <taxon>Desulfitobacterium</taxon>
    </lineage>
</organism>
<gene>
    <name evidence="12" type="ORF">DPCES_3471</name>
</gene>
<evidence type="ECO:0000256" key="9">
    <source>
        <dbReference type="ARBA" id="ARBA00052017"/>
    </source>
</evidence>
<dbReference type="SUPFAM" id="SSF52972">
    <property type="entry name" value="ITPase-like"/>
    <property type="match status" value="1"/>
</dbReference>
<evidence type="ECO:0000256" key="7">
    <source>
        <dbReference type="ARBA" id="ARBA00023080"/>
    </source>
</evidence>
<dbReference type="EMBL" id="LK996017">
    <property type="protein sequence ID" value="CDX03357.1"/>
    <property type="molecule type" value="Genomic_DNA"/>
</dbReference>
<dbReference type="GO" id="GO:0000166">
    <property type="term" value="F:nucleotide binding"/>
    <property type="evidence" value="ECO:0007669"/>
    <property type="project" value="UniProtKB-KW"/>
</dbReference>
<keyword evidence="5 10" id="KW-0378">Hydrolase</keyword>
<dbReference type="NCBIfam" id="NF011397">
    <property type="entry name" value="PRK14822.1"/>
    <property type="match status" value="1"/>
</dbReference>
<sequence length="208" mass="22951">MKAGCFMKVLLATQNKGKVKELQDLLLVEDIEVLSLGDLGEWEDVEETGATFAENAAMKARIAAQRTGLVSLADDSGLEVDALQGAPGVYSARYAGEPKDDDKNNDKLLQELEGVPEEQRTGRFRCALVIACPTGEEYLTEGTVEGRILNERRGKEGFGYDPLFYLPDFGRTMAQLNLSQKNKISHRAQAFRQAVPILKELAQRDEDA</sequence>
<evidence type="ECO:0000256" key="3">
    <source>
        <dbReference type="ARBA" id="ARBA00022723"/>
    </source>
</evidence>
<evidence type="ECO:0000256" key="4">
    <source>
        <dbReference type="ARBA" id="ARBA00022741"/>
    </source>
</evidence>
<comment type="similarity">
    <text evidence="1 10 11">Belongs to the HAM1 NTPase family.</text>
</comment>
<comment type="function">
    <text evidence="10">Pyrophosphatase that catalyzes the hydrolysis of nucleoside triphosphates to their monophosphate derivatives, with a high preference for the non-canonical purine nucleotides XTP (xanthosine triphosphate), dITP (deoxyinosine triphosphate) and ITP. Seems to function as a house-cleaning enzyme that removes non-canonical purine nucleotides from the nucleotide pool, thus preventing their incorporation into DNA/RNA and avoiding chromosomal lesions.</text>
</comment>
<dbReference type="GO" id="GO:0017111">
    <property type="term" value="F:ribonucleoside triphosphate phosphatase activity"/>
    <property type="evidence" value="ECO:0007669"/>
    <property type="project" value="InterPro"/>
</dbReference>
<dbReference type="AlphaFoldDB" id="A0A098B4R4"/>
<keyword evidence="3 10" id="KW-0479">Metal-binding</keyword>
<dbReference type="NCBIfam" id="TIGR00042">
    <property type="entry name" value="RdgB/HAM1 family non-canonical purine NTP pyrophosphatase"/>
    <property type="match status" value="1"/>
</dbReference>
<dbReference type="GO" id="GO:0009146">
    <property type="term" value="P:purine nucleoside triphosphate catabolic process"/>
    <property type="evidence" value="ECO:0007669"/>
    <property type="project" value="UniProtKB-UniRule"/>
</dbReference>
<evidence type="ECO:0000256" key="1">
    <source>
        <dbReference type="ARBA" id="ARBA00008023"/>
    </source>
</evidence>
<feature type="binding site" evidence="10">
    <location>
        <position position="75"/>
    </location>
    <ligand>
        <name>Mg(2+)</name>
        <dbReference type="ChEBI" id="CHEBI:18420"/>
    </ligand>
</feature>
<evidence type="ECO:0000256" key="10">
    <source>
        <dbReference type="HAMAP-Rule" id="MF_01405"/>
    </source>
</evidence>
<evidence type="ECO:0000256" key="8">
    <source>
        <dbReference type="ARBA" id="ARBA00051875"/>
    </source>
</evidence>
<name>A0A098B4R4_DESHA</name>
<dbReference type="GO" id="GO:0005829">
    <property type="term" value="C:cytosol"/>
    <property type="evidence" value="ECO:0007669"/>
    <property type="project" value="TreeGrafter"/>
</dbReference>
<evidence type="ECO:0000313" key="12">
    <source>
        <dbReference type="EMBL" id="CDX03357.1"/>
    </source>
</evidence>
<dbReference type="PATRIC" id="fig|49338.4.peg.3730"/>
<dbReference type="Gene3D" id="3.90.950.10">
    <property type="match status" value="1"/>
</dbReference>
<comment type="subunit">
    <text evidence="2 10">Homodimer.</text>
</comment>
<comment type="cofactor">
    <cofactor evidence="10">
        <name>Mg(2+)</name>
        <dbReference type="ChEBI" id="CHEBI:18420"/>
    </cofactor>
    <text evidence="10">Binds 1 Mg(2+) ion per subunit.</text>
</comment>
<comment type="catalytic activity">
    <reaction evidence="10">
        <text>ITP + H2O = IMP + diphosphate + H(+)</text>
        <dbReference type="Rhea" id="RHEA:29399"/>
        <dbReference type="ChEBI" id="CHEBI:15377"/>
        <dbReference type="ChEBI" id="CHEBI:15378"/>
        <dbReference type="ChEBI" id="CHEBI:33019"/>
        <dbReference type="ChEBI" id="CHEBI:58053"/>
        <dbReference type="ChEBI" id="CHEBI:61402"/>
        <dbReference type="EC" id="3.6.1.66"/>
    </reaction>
</comment>
<dbReference type="HAMAP" id="MF_01405">
    <property type="entry name" value="Non_canon_purine_NTPase"/>
    <property type="match status" value="1"/>
</dbReference>
<reference evidence="12" key="1">
    <citation type="submission" date="2014-07" db="EMBL/GenBank/DDBJ databases">
        <authorList>
            <person name="Hornung V.Bastian."/>
        </authorList>
    </citation>
    <scope>NUCLEOTIDE SEQUENCE</scope>
    <source>
        <strain evidence="12">PCE-S</strain>
    </source>
</reference>
<feature type="binding site" evidence="10">
    <location>
        <position position="76"/>
    </location>
    <ligand>
        <name>substrate</name>
    </ligand>
</feature>
<dbReference type="EC" id="3.6.1.66" evidence="10"/>
<dbReference type="InterPro" id="IPR020922">
    <property type="entry name" value="dITP/XTP_pyrophosphatase"/>
</dbReference>
<feature type="binding site" evidence="10">
    <location>
        <begin position="186"/>
        <end position="187"/>
    </location>
    <ligand>
        <name>substrate</name>
    </ligand>
</feature>
<evidence type="ECO:0000256" key="2">
    <source>
        <dbReference type="ARBA" id="ARBA00011738"/>
    </source>
</evidence>
<proteinExistence type="inferred from homology"/>
<comment type="catalytic activity">
    <reaction evidence="9 10">
        <text>XTP + H2O = XMP + diphosphate + H(+)</text>
        <dbReference type="Rhea" id="RHEA:28610"/>
        <dbReference type="ChEBI" id="CHEBI:15377"/>
        <dbReference type="ChEBI" id="CHEBI:15378"/>
        <dbReference type="ChEBI" id="CHEBI:33019"/>
        <dbReference type="ChEBI" id="CHEBI:57464"/>
        <dbReference type="ChEBI" id="CHEBI:61314"/>
        <dbReference type="EC" id="3.6.1.66"/>
    </reaction>
</comment>
<protein>
    <recommendedName>
        <fullName evidence="10">dITP/XTP pyrophosphatase</fullName>
        <ecNumber evidence="10">3.6.1.66</ecNumber>
    </recommendedName>
    <alternativeName>
        <fullName evidence="10">Non-canonical purine NTP pyrophosphatase</fullName>
    </alternativeName>
    <alternativeName>
        <fullName evidence="10">Non-standard purine NTP pyrophosphatase</fullName>
    </alternativeName>
    <alternativeName>
        <fullName evidence="10">Nucleoside-triphosphate diphosphatase</fullName>
    </alternativeName>
    <alternativeName>
        <fullName evidence="10">Nucleoside-triphosphate pyrophosphatase</fullName>
        <shortName evidence="10">NTPase</shortName>
    </alternativeName>
</protein>
<evidence type="ECO:0000256" key="11">
    <source>
        <dbReference type="RuleBase" id="RU003781"/>
    </source>
</evidence>
<dbReference type="InterPro" id="IPR029001">
    <property type="entry name" value="ITPase-like_fam"/>
</dbReference>
<dbReference type="GO" id="GO:0009117">
    <property type="term" value="P:nucleotide metabolic process"/>
    <property type="evidence" value="ECO:0007669"/>
    <property type="project" value="UniProtKB-KW"/>
</dbReference>
<dbReference type="PANTHER" id="PTHR11067">
    <property type="entry name" value="INOSINE TRIPHOSPHATE PYROPHOSPHATASE/HAM1 PROTEIN"/>
    <property type="match status" value="1"/>
</dbReference>
<evidence type="ECO:0000256" key="6">
    <source>
        <dbReference type="ARBA" id="ARBA00022842"/>
    </source>
</evidence>
<keyword evidence="4 10" id="KW-0547">Nucleotide-binding</keyword>
<comment type="catalytic activity">
    <reaction evidence="8 10">
        <text>dITP + H2O = dIMP + diphosphate + H(+)</text>
        <dbReference type="Rhea" id="RHEA:28342"/>
        <dbReference type="ChEBI" id="CHEBI:15377"/>
        <dbReference type="ChEBI" id="CHEBI:15378"/>
        <dbReference type="ChEBI" id="CHEBI:33019"/>
        <dbReference type="ChEBI" id="CHEBI:61194"/>
        <dbReference type="ChEBI" id="CHEBI:61382"/>
        <dbReference type="EC" id="3.6.1.66"/>
    </reaction>
</comment>